<dbReference type="AlphaFoldDB" id="A0A0P6XGX8"/>
<dbReference type="OrthoDB" id="172590at2"/>
<evidence type="ECO:0000313" key="3">
    <source>
        <dbReference type="EMBL" id="KPL74584.1"/>
    </source>
</evidence>
<dbReference type="CDD" id="cd21631">
    <property type="entry name" value="RHH_CopG_NikR-like"/>
    <property type="match status" value="1"/>
</dbReference>
<dbReference type="InterPro" id="IPR013321">
    <property type="entry name" value="Arc_rbn_hlx_hlx"/>
</dbReference>
<reference evidence="3 4" key="1">
    <citation type="submission" date="2015-07" db="EMBL/GenBank/DDBJ databases">
        <title>Draft genome of Bellilinea caldifistulae DSM 17877.</title>
        <authorList>
            <person name="Hemp J."/>
            <person name="Ward L.M."/>
            <person name="Pace L.A."/>
            <person name="Fischer W.W."/>
        </authorList>
    </citation>
    <scope>NUCLEOTIDE SEQUENCE [LARGE SCALE GENOMIC DNA]</scope>
    <source>
        <strain evidence="3 4">GOMI-1</strain>
    </source>
</reference>
<evidence type="ECO:0000313" key="4">
    <source>
        <dbReference type="Proteomes" id="UP000050514"/>
    </source>
</evidence>
<dbReference type="EMBL" id="LGHJ01000017">
    <property type="protein sequence ID" value="KPL74584.1"/>
    <property type="molecule type" value="Genomic_DNA"/>
</dbReference>
<dbReference type="InterPro" id="IPR010985">
    <property type="entry name" value="Ribbon_hlx_hlx"/>
</dbReference>
<gene>
    <name evidence="3" type="ORF">AC812_12380</name>
</gene>
<dbReference type="InterPro" id="IPR012869">
    <property type="entry name" value="RHH_5"/>
</dbReference>
<accession>A0A0P6XGX8</accession>
<proteinExistence type="predicted"/>
<dbReference type="RefSeq" id="WP_061918929.1">
    <property type="nucleotide sequence ID" value="NZ_DF967971.1"/>
</dbReference>
<dbReference type="GO" id="GO:0006355">
    <property type="term" value="P:regulation of DNA-templated transcription"/>
    <property type="evidence" value="ECO:0007669"/>
    <property type="project" value="InterPro"/>
</dbReference>
<dbReference type="Pfam" id="PF07878">
    <property type="entry name" value="RHH_5"/>
    <property type="match status" value="1"/>
</dbReference>
<dbReference type="Gene3D" id="1.10.1220.10">
    <property type="entry name" value="Met repressor-like"/>
    <property type="match status" value="1"/>
</dbReference>
<organism evidence="3 4">
    <name type="scientific">Bellilinea caldifistulae</name>
    <dbReference type="NCBI Taxonomy" id="360411"/>
    <lineage>
        <taxon>Bacteria</taxon>
        <taxon>Bacillati</taxon>
        <taxon>Chloroflexota</taxon>
        <taxon>Anaerolineae</taxon>
        <taxon>Anaerolineales</taxon>
        <taxon>Anaerolineaceae</taxon>
        <taxon>Bellilinea</taxon>
    </lineage>
</organism>
<evidence type="ECO:0000259" key="2">
    <source>
        <dbReference type="Pfam" id="PF07878"/>
    </source>
</evidence>
<feature type="region of interest" description="Disordered" evidence="1">
    <location>
        <begin position="28"/>
        <end position="68"/>
    </location>
</feature>
<keyword evidence="4" id="KW-1185">Reference proteome</keyword>
<dbReference type="SUPFAM" id="SSF47598">
    <property type="entry name" value="Ribbon-helix-helix"/>
    <property type="match status" value="1"/>
</dbReference>
<dbReference type="STRING" id="360411.AC812_12380"/>
<comment type="caution">
    <text evidence="3">The sequence shown here is derived from an EMBL/GenBank/DDBJ whole genome shotgun (WGS) entry which is preliminary data.</text>
</comment>
<name>A0A0P6XGX8_9CHLR</name>
<sequence length="153" mass="18498">MSKRKKDDQVLSAFEGYDEGLRLLMEETERRAEESRLSPEERKKLAQMRKREEEKKRKEKARAMAREKNRVTTYLPTNLRERIERIAEKENVSMSQVITFFLFEAVERYDKGEIGFWGFKHPSESPRYNWILVHPQDVERTEKIESRKSKKSW</sequence>
<dbReference type="Proteomes" id="UP000050514">
    <property type="component" value="Unassembled WGS sequence"/>
</dbReference>
<protein>
    <recommendedName>
        <fullName evidence="2">CopG-like ribbon-helix-helix domain-containing protein</fullName>
    </recommendedName>
</protein>
<evidence type="ECO:0000256" key="1">
    <source>
        <dbReference type="SAM" id="MobiDB-lite"/>
    </source>
</evidence>
<feature type="domain" description="CopG-like ribbon-helix-helix" evidence="2">
    <location>
        <begin position="70"/>
        <end position="108"/>
    </location>
</feature>